<gene>
    <name evidence="1" type="ORF">ACH4TF_19000</name>
</gene>
<evidence type="ECO:0000313" key="2">
    <source>
        <dbReference type="Proteomes" id="UP001611162"/>
    </source>
</evidence>
<evidence type="ECO:0000313" key="1">
    <source>
        <dbReference type="EMBL" id="MFI0912535.1"/>
    </source>
</evidence>
<keyword evidence="2" id="KW-1185">Reference proteome</keyword>
<dbReference type="EMBL" id="JBIRRB010000006">
    <property type="protein sequence ID" value="MFI0912535.1"/>
    <property type="molecule type" value="Genomic_DNA"/>
</dbReference>
<dbReference type="RefSeq" id="WP_397613419.1">
    <property type="nucleotide sequence ID" value="NZ_JBIRRB010000006.1"/>
</dbReference>
<sequence length="76" mass="8334">MSSRHVRYGFVQGEPVRLARPESKAKEKLLGRVAGFATTAFWGEPQVMVTWLGTLKAVGYHPSELAHSDVASPPLK</sequence>
<protein>
    <submittedName>
        <fullName evidence="1">Uncharacterized protein</fullName>
    </submittedName>
</protein>
<proteinExistence type="predicted"/>
<dbReference type="Proteomes" id="UP001611162">
    <property type="component" value="Unassembled WGS sequence"/>
</dbReference>
<comment type="caution">
    <text evidence="1">The sequence shown here is derived from an EMBL/GenBank/DDBJ whole genome shotgun (WGS) entry which is preliminary data.</text>
</comment>
<organism evidence="1 2">
    <name type="scientific">Streptomyces abikoensis</name>
    <dbReference type="NCBI Taxonomy" id="97398"/>
    <lineage>
        <taxon>Bacteria</taxon>
        <taxon>Bacillati</taxon>
        <taxon>Actinomycetota</taxon>
        <taxon>Actinomycetes</taxon>
        <taxon>Kitasatosporales</taxon>
        <taxon>Streptomycetaceae</taxon>
        <taxon>Streptomyces</taxon>
    </lineage>
</organism>
<reference evidence="1 2" key="1">
    <citation type="submission" date="2024-10" db="EMBL/GenBank/DDBJ databases">
        <title>The Natural Products Discovery Center: Release of the First 8490 Sequenced Strains for Exploring Actinobacteria Biosynthetic Diversity.</title>
        <authorList>
            <person name="Kalkreuter E."/>
            <person name="Kautsar S.A."/>
            <person name="Yang D."/>
            <person name="Bader C.D."/>
            <person name="Teijaro C.N."/>
            <person name="Fluegel L."/>
            <person name="Davis C.M."/>
            <person name="Simpson J.R."/>
            <person name="Lauterbach L."/>
            <person name="Steele A.D."/>
            <person name="Gui C."/>
            <person name="Meng S."/>
            <person name="Li G."/>
            <person name="Viehrig K."/>
            <person name="Ye F."/>
            <person name="Su P."/>
            <person name="Kiefer A.F."/>
            <person name="Nichols A."/>
            <person name="Cepeda A.J."/>
            <person name="Yan W."/>
            <person name="Fan B."/>
            <person name="Jiang Y."/>
            <person name="Adhikari A."/>
            <person name="Zheng C.-J."/>
            <person name="Schuster L."/>
            <person name="Cowan T.M."/>
            <person name="Smanski M.J."/>
            <person name="Chevrette M.G."/>
            <person name="De Carvalho L.P.S."/>
            <person name="Shen B."/>
        </authorList>
    </citation>
    <scope>NUCLEOTIDE SEQUENCE [LARGE SCALE GENOMIC DNA]</scope>
    <source>
        <strain evidence="1 2">NPDC020979</strain>
    </source>
</reference>
<name>A0ABW7T709_9ACTN</name>
<accession>A0ABW7T709</accession>